<keyword evidence="2" id="KW-1185">Reference proteome</keyword>
<organism evidence="1 2">
    <name type="scientific">Clonorchis sinensis</name>
    <name type="common">Chinese liver fluke</name>
    <dbReference type="NCBI Taxonomy" id="79923"/>
    <lineage>
        <taxon>Eukaryota</taxon>
        <taxon>Metazoa</taxon>
        <taxon>Spiralia</taxon>
        <taxon>Lophotrochozoa</taxon>
        <taxon>Platyhelminthes</taxon>
        <taxon>Trematoda</taxon>
        <taxon>Digenea</taxon>
        <taxon>Opisthorchiida</taxon>
        <taxon>Opisthorchiata</taxon>
        <taxon>Opisthorchiidae</taxon>
        <taxon>Clonorchis</taxon>
    </lineage>
</organism>
<dbReference type="AlphaFoldDB" id="G7Y451"/>
<accession>G7Y451</accession>
<reference key="2">
    <citation type="submission" date="2011-10" db="EMBL/GenBank/DDBJ databases">
        <title>The genome and transcriptome sequence of Clonorchis sinensis provide insights into the carcinogenic liver fluke.</title>
        <authorList>
            <person name="Wang X."/>
            <person name="Huang Y."/>
            <person name="Chen W."/>
            <person name="Liu H."/>
            <person name="Guo L."/>
            <person name="Chen Y."/>
            <person name="Luo F."/>
            <person name="Zhou W."/>
            <person name="Sun J."/>
            <person name="Mao Q."/>
            <person name="Liang P."/>
            <person name="Zhou C."/>
            <person name="Tian Y."/>
            <person name="Men J."/>
            <person name="Lv X."/>
            <person name="Huang L."/>
            <person name="Zhou J."/>
            <person name="Hu Y."/>
            <person name="Li R."/>
            <person name="Zhang F."/>
            <person name="Lei H."/>
            <person name="Li X."/>
            <person name="Hu X."/>
            <person name="Liang C."/>
            <person name="Xu J."/>
            <person name="Wu Z."/>
            <person name="Yu X."/>
        </authorList>
    </citation>
    <scope>NUCLEOTIDE SEQUENCE</scope>
    <source>
        <strain>Henan</strain>
    </source>
</reference>
<feature type="non-terminal residue" evidence="1">
    <location>
        <position position="1"/>
    </location>
</feature>
<reference evidence="1" key="1">
    <citation type="journal article" date="2011" name="Genome Biol.">
        <title>The draft genome of the carcinogenic human liver fluke Clonorchis sinensis.</title>
        <authorList>
            <person name="Wang X."/>
            <person name="Chen W."/>
            <person name="Huang Y."/>
            <person name="Sun J."/>
            <person name="Men J."/>
            <person name="Liu H."/>
            <person name="Luo F."/>
            <person name="Guo L."/>
            <person name="Lv X."/>
            <person name="Deng C."/>
            <person name="Zhou C."/>
            <person name="Fan Y."/>
            <person name="Li X."/>
            <person name="Huang L."/>
            <person name="Hu Y."/>
            <person name="Liang C."/>
            <person name="Hu X."/>
            <person name="Xu J."/>
            <person name="Yu X."/>
        </authorList>
    </citation>
    <scope>NUCLEOTIDE SEQUENCE [LARGE SCALE GENOMIC DNA]</scope>
    <source>
        <strain evidence="1">Henan</strain>
    </source>
</reference>
<dbReference type="EMBL" id="DF142852">
    <property type="protein sequence ID" value="GAA47737.1"/>
    <property type="molecule type" value="Genomic_DNA"/>
</dbReference>
<proteinExistence type="predicted"/>
<dbReference type="Proteomes" id="UP000008909">
    <property type="component" value="Unassembled WGS sequence"/>
</dbReference>
<sequence length="235" mass="26877">TCWNEVKHSTNRMKPNSNFNVLVRRIFRPTFDDAVQPIYANRQRSTVRFFHHYLESSAVCMSRNSRKFRSSDVRSDTASETDERKLMNSVRRMFSTARLGIQFAGDWLLGTNFRDKKVEIIIIDSMTSMFNADTSLPYNHDLFESLIVKKKNKDGWGGDLLLSYYNHSERTKGSDKESGVKISIEAKSHMTVLNDSGLRMGFSRVVARLCAPLLFSGVTVHNDADDITYTVGTIR</sequence>
<gene>
    <name evidence="1" type="ORF">CLF_100740</name>
</gene>
<name>G7Y451_CLOSI</name>
<protein>
    <submittedName>
        <fullName evidence="1">Uncharacterized protein</fullName>
    </submittedName>
</protein>
<evidence type="ECO:0000313" key="2">
    <source>
        <dbReference type="Proteomes" id="UP000008909"/>
    </source>
</evidence>
<evidence type="ECO:0000313" key="1">
    <source>
        <dbReference type="EMBL" id="GAA47737.1"/>
    </source>
</evidence>